<gene>
    <name evidence="2" type="ORF">H9853_09790</name>
</gene>
<dbReference type="AlphaFoldDB" id="A0A9D1WA75"/>
<evidence type="ECO:0000313" key="2">
    <source>
        <dbReference type="EMBL" id="HIX55308.1"/>
    </source>
</evidence>
<organism evidence="2 3">
    <name type="scientific">Candidatus Sphingobacterium stercoripullorum</name>
    <dbReference type="NCBI Taxonomy" id="2838759"/>
    <lineage>
        <taxon>Bacteria</taxon>
        <taxon>Pseudomonadati</taxon>
        <taxon>Bacteroidota</taxon>
        <taxon>Sphingobacteriia</taxon>
        <taxon>Sphingobacteriales</taxon>
        <taxon>Sphingobacteriaceae</taxon>
        <taxon>Sphingobacterium</taxon>
    </lineage>
</organism>
<comment type="caution">
    <text evidence="2">The sequence shown here is derived from an EMBL/GenBank/DDBJ whole genome shotgun (WGS) entry which is preliminary data.</text>
</comment>
<evidence type="ECO:0000313" key="3">
    <source>
        <dbReference type="Proteomes" id="UP000824156"/>
    </source>
</evidence>
<dbReference type="Proteomes" id="UP000824156">
    <property type="component" value="Unassembled WGS sequence"/>
</dbReference>
<reference evidence="2" key="1">
    <citation type="journal article" date="2021" name="PeerJ">
        <title>Extensive microbial diversity within the chicken gut microbiome revealed by metagenomics and culture.</title>
        <authorList>
            <person name="Gilroy R."/>
            <person name="Ravi A."/>
            <person name="Getino M."/>
            <person name="Pursley I."/>
            <person name="Horton D.L."/>
            <person name="Alikhan N.F."/>
            <person name="Baker D."/>
            <person name="Gharbi K."/>
            <person name="Hall N."/>
            <person name="Watson M."/>
            <person name="Adriaenssens E.M."/>
            <person name="Foster-Nyarko E."/>
            <person name="Jarju S."/>
            <person name="Secka A."/>
            <person name="Antonio M."/>
            <person name="Oren A."/>
            <person name="Chaudhuri R.R."/>
            <person name="La Ragione R."/>
            <person name="Hildebrand F."/>
            <person name="Pallen M.J."/>
        </authorList>
    </citation>
    <scope>NUCLEOTIDE SEQUENCE</scope>
    <source>
        <strain evidence="2">1719</strain>
    </source>
</reference>
<evidence type="ECO:0000256" key="1">
    <source>
        <dbReference type="SAM" id="Phobius"/>
    </source>
</evidence>
<dbReference type="EMBL" id="DXEZ01000270">
    <property type="protein sequence ID" value="HIX55308.1"/>
    <property type="molecule type" value="Genomic_DNA"/>
</dbReference>
<reference evidence="2" key="2">
    <citation type="submission" date="2021-04" db="EMBL/GenBank/DDBJ databases">
        <authorList>
            <person name="Gilroy R."/>
        </authorList>
    </citation>
    <scope>NUCLEOTIDE SEQUENCE</scope>
    <source>
        <strain evidence="2">1719</strain>
    </source>
</reference>
<name>A0A9D1WA75_9SPHI</name>
<keyword evidence="1" id="KW-0812">Transmembrane</keyword>
<keyword evidence="1" id="KW-1133">Transmembrane helix</keyword>
<feature type="transmembrane region" description="Helical" evidence="1">
    <location>
        <begin position="25"/>
        <end position="48"/>
    </location>
</feature>
<keyword evidence="1" id="KW-0472">Membrane</keyword>
<protein>
    <submittedName>
        <fullName evidence="2">Uncharacterized protein</fullName>
    </submittedName>
</protein>
<sequence>MTVRINIGGVIIFFAMQSPRVSRICLGYVLVWLEVIKMGLFGLLGVIVKAESWGNL</sequence>
<accession>A0A9D1WA75</accession>
<proteinExistence type="predicted"/>